<evidence type="ECO:0000256" key="1">
    <source>
        <dbReference type="ARBA" id="ARBA00005986"/>
    </source>
</evidence>
<dbReference type="Pfam" id="PF07110">
    <property type="entry name" value="EthD"/>
    <property type="match status" value="1"/>
</dbReference>
<dbReference type="PANTHER" id="PTHR40260">
    <property type="entry name" value="BLR8190 PROTEIN"/>
    <property type="match status" value="1"/>
</dbReference>
<evidence type="ECO:0000313" key="3">
    <source>
        <dbReference type="EMBL" id="PYI02321.1"/>
    </source>
</evidence>
<dbReference type="STRING" id="1448318.A0A319DWY0"/>
<proteinExistence type="inferred from homology"/>
<dbReference type="AlphaFoldDB" id="A0A319DWY0"/>
<dbReference type="VEuPathDB" id="FungiDB:BO78DRAFT_422682"/>
<comment type="similarity">
    <text evidence="1">Belongs to the tpcK family.</text>
</comment>
<dbReference type="OrthoDB" id="4892971at2759"/>
<protein>
    <recommendedName>
        <fullName evidence="2">EthD domain-containing protein</fullName>
    </recommendedName>
</protein>
<dbReference type="SUPFAM" id="SSF54909">
    <property type="entry name" value="Dimeric alpha+beta barrel"/>
    <property type="match status" value="1"/>
</dbReference>
<evidence type="ECO:0000313" key="4">
    <source>
        <dbReference type="Proteomes" id="UP000248423"/>
    </source>
</evidence>
<feature type="domain" description="EthD" evidence="2">
    <location>
        <begin position="19"/>
        <end position="94"/>
    </location>
</feature>
<accession>A0A319DWY0</accession>
<dbReference type="InterPro" id="IPR011008">
    <property type="entry name" value="Dimeric_a/b-barrel"/>
</dbReference>
<reference evidence="3 4" key="1">
    <citation type="submission" date="2018-02" db="EMBL/GenBank/DDBJ databases">
        <title>The genomes of Aspergillus section Nigri reveals drivers in fungal speciation.</title>
        <authorList>
            <consortium name="DOE Joint Genome Institute"/>
            <person name="Vesth T.C."/>
            <person name="Nybo J."/>
            <person name="Theobald S."/>
            <person name="Brandl J."/>
            <person name="Frisvad J.C."/>
            <person name="Nielsen K.F."/>
            <person name="Lyhne E.K."/>
            <person name="Kogle M.E."/>
            <person name="Kuo A."/>
            <person name="Riley R."/>
            <person name="Clum A."/>
            <person name="Nolan M."/>
            <person name="Lipzen A."/>
            <person name="Salamov A."/>
            <person name="Henrissat B."/>
            <person name="Wiebenga A."/>
            <person name="De vries R.P."/>
            <person name="Grigoriev I.V."/>
            <person name="Mortensen U.H."/>
            <person name="Andersen M.R."/>
            <person name="Baker S.E."/>
        </authorList>
    </citation>
    <scope>NUCLEOTIDE SEQUENCE [LARGE SCALE GENOMIC DNA]</scope>
    <source>
        <strain evidence="3 4">CBS 121057</strain>
    </source>
</reference>
<dbReference type="Gene3D" id="3.30.70.100">
    <property type="match status" value="1"/>
</dbReference>
<organism evidence="3 4">
    <name type="scientific">Aspergillus sclerotiicarbonarius (strain CBS 121057 / IBT 28362)</name>
    <dbReference type="NCBI Taxonomy" id="1448318"/>
    <lineage>
        <taxon>Eukaryota</taxon>
        <taxon>Fungi</taxon>
        <taxon>Dikarya</taxon>
        <taxon>Ascomycota</taxon>
        <taxon>Pezizomycotina</taxon>
        <taxon>Eurotiomycetes</taxon>
        <taxon>Eurotiomycetidae</taxon>
        <taxon>Eurotiales</taxon>
        <taxon>Aspergillaceae</taxon>
        <taxon>Aspergillus</taxon>
        <taxon>Aspergillus subgen. Circumdati</taxon>
    </lineage>
</organism>
<gene>
    <name evidence="3" type="ORF">BO78DRAFT_422682</name>
</gene>
<dbReference type="InterPro" id="IPR009799">
    <property type="entry name" value="EthD_dom"/>
</dbReference>
<name>A0A319DWY0_ASPSB</name>
<dbReference type="Proteomes" id="UP000248423">
    <property type="component" value="Unassembled WGS sequence"/>
</dbReference>
<dbReference type="PANTHER" id="PTHR40260:SF2">
    <property type="entry name" value="BLR8190 PROTEIN"/>
    <property type="match status" value="1"/>
</dbReference>
<keyword evidence="4" id="KW-1185">Reference proteome</keyword>
<sequence length="110" mass="12229">MSFTVTVVFPNDADAKYDIDYYTKTHMALIEKHWSKYGLKGWSVTKYVPGVDGTPPVYAFGSEAFWESEDGMKSAFGSPEVAEIMADVAHFSNKSPIFLLGQTIKPAFGY</sequence>
<dbReference type="NCBIfam" id="TIGR02118">
    <property type="entry name" value="EthD family reductase"/>
    <property type="match status" value="1"/>
</dbReference>
<dbReference type="GO" id="GO:0016491">
    <property type="term" value="F:oxidoreductase activity"/>
    <property type="evidence" value="ECO:0007669"/>
    <property type="project" value="InterPro"/>
</dbReference>
<evidence type="ECO:0000259" key="2">
    <source>
        <dbReference type="Pfam" id="PF07110"/>
    </source>
</evidence>
<dbReference type="EMBL" id="KZ826397">
    <property type="protein sequence ID" value="PYI02321.1"/>
    <property type="molecule type" value="Genomic_DNA"/>
</dbReference>